<evidence type="ECO:0000256" key="1">
    <source>
        <dbReference type="ARBA" id="ARBA00004141"/>
    </source>
</evidence>
<gene>
    <name evidence="8" type="ORF">HMN09_00271400</name>
</gene>
<evidence type="ECO:0000256" key="7">
    <source>
        <dbReference type="SAM" id="MobiDB-lite"/>
    </source>
</evidence>
<protein>
    <recommendedName>
        <fullName evidence="6">Protein YOP1</fullName>
    </recommendedName>
</protein>
<dbReference type="Pfam" id="PF03134">
    <property type="entry name" value="TB2_DP1_HVA22"/>
    <property type="match status" value="1"/>
</dbReference>
<dbReference type="PANTHER" id="PTHR12300:SF161">
    <property type="entry name" value="RECEPTOR EXPRESSION-ENHANCING PROTEIN"/>
    <property type="match status" value="1"/>
</dbReference>
<feature type="region of interest" description="Disordered" evidence="7">
    <location>
        <begin position="187"/>
        <end position="210"/>
    </location>
</feature>
<evidence type="ECO:0000256" key="4">
    <source>
        <dbReference type="ARBA" id="ARBA00022989"/>
    </source>
</evidence>
<feature type="compositionally biased region" description="Polar residues" evidence="7">
    <location>
        <begin position="187"/>
        <end position="196"/>
    </location>
</feature>
<evidence type="ECO:0000256" key="5">
    <source>
        <dbReference type="ARBA" id="ARBA00023136"/>
    </source>
</evidence>
<name>A0A8H6WLP4_MYCCL</name>
<dbReference type="AlphaFoldDB" id="A0A8H6WLP4"/>
<dbReference type="EMBL" id="JACAZE010000003">
    <property type="protein sequence ID" value="KAF7319338.1"/>
    <property type="molecule type" value="Genomic_DNA"/>
</dbReference>
<keyword evidence="3" id="KW-0812">Transmembrane</keyword>
<keyword evidence="9" id="KW-1185">Reference proteome</keyword>
<evidence type="ECO:0000256" key="3">
    <source>
        <dbReference type="ARBA" id="ARBA00022692"/>
    </source>
</evidence>
<feature type="region of interest" description="Disordered" evidence="7">
    <location>
        <begin position="283"/>
        <end position="323"/>
    </location>
</feature>
<feature type="compositionally biased region" description="Low complexity" evidence="7">
    <location>
        <begin position="291"/>
        <end position="305"/>
    </location>
</feature>
<dbReference type="Proteomes" id="UP000613580">
    <property type="component" value="Unassembled WGS sequence"/>
</dbReference>
<dbReference type="OrthoDB" id="434647at2759"/>
<reference evidence="8" key="1">
    <citation type="submission" date="2020-05" db="EMBL/GenBank/DDBJ databases">
        <title>Mycena genomes resolve the evolution of fungal bioluminescence.</title>
        <authorList>
            <person name="Tsai I.J."/>
        </authorList>
    </citation>
    <scope>NUCLEOTIDE SEQUENCE</scope>
    <source>
        <strain evidence="8">110903Hualien_Pintung</strain>
    </source>
</reference>
<evidence type="ECO:0000313" key="8">
    <source>
        <dbReference type="EMBL" id="KAF7319338.1"/>
    </source>
</evidence>
<keyword evidence="5" id="KW-0472">Membrane</keyword>
<evidence type="ECO:0000256" key="6">
    <source>
        <dbReference type="RuleBase" id="RU362006"/>
    </source>
</evidence>
<dbReference type="PANTHER" id="PTHR12300">
    <property type="entry name" value="HVA22-LIKE PROTEINS"/>
    <property type="match status" value="1"/>
</dbReference>
<comment type="subcellular location">
    <subcellularLocation>
        <location evidence="1 6">Membrane</location>
        <topology evidence="1 6">Multi-pass membrane protein</topology>
    </subcellularLocation>
</comment>
<keyword evidence="4" id="KW-1133">Transmembrane helix</keyword>
<evidence type="ECO:0000313" key="9">
    <source>
        <dbReference type="Proteomes" id="UP000613580"/>
    </source>
</evidence>
<dbReference type="InterPro" id="IPR004345">
    <property type="entry name" value="TB2_DP1_HVA22"/>
</dbReference>
<accession>A0A8H6WLP4</accession>
<organism evidence="8 9">
    <name type="scientific">Mycena chlorophos</name>
    <name type="common">Agaric fungus</name>
    <name type="synonym">Agaricus chlorophos</name>
    <dbReference type="NCBI Taxonomy" id="658473"/>
    <lineage>
        <taxon>Eukaryota</taxon>
        <taxon>Fungi</taxon>
        <taxon>Dikarya</taxon>
        <taxon>Basidiomycota</taxon>
        <taxon>Agaricomycotina</taxon>
        <taxon>Agaricomycetes</taxon>
        <taxon>Agaricomycetidae</taxon>
        <taxon>Agaricales</taxon>
        <taxon>Marasmiineae</taxon>
        <taxon>Mycenaceae</taxon>
        <taxon>Mycena</taxon>
    </lineage>
</organism>
<comment type="similarity">
    <text evidence="2 6">Belongs to the DP1 family.</text>
</comment>
<evidence type="ECO:0000256" key="2">
    <source>
        <dbReference type="ARBA" id="ARBA00008573"/>
    </source>
</evidence>
<comment type="caution">
    <text evidence="8">The sequence shown here is derived from an EMBL/GenBank/DDBJ whole genome shotgun (WGS) entry which is preliminary data.</text>
</comment>
<sequence>MLFYLTSRIVSAVGAFLYPGYASYKTLSQRPASEEEIERWLMYWTVLGTIVGVEYVAEWAVSWIPLYYPLKTLFLLYLALPQTRGASFIYTVHLRPLLAAHEADIDSALAQLRVYVFNFLQAQLRSLWAHVSAAAGQATDPVAPPTQASPTADPATAGLNLTGAVGSFWRAYGPSIMASGAAFLHSTAPQSQQRSMDSPAAPGGSTTQSILERRRQLEAELAALGSGDAHMQMPIPQPSMFMPSASPSTTYSARSSDASLHQRARVDSNAGFRFEEVEVPSDVEGYDARDASGSAAGSPPAQRGSWFGWGSPGKQGYERVKTD</sequence>
<proteinExistence type="inferred from homology"/>
<dbReference type="GO" id="GO:0016020">
    <property type="term" value="C:membrane"/>
    <property type="evidence" value="ECO:0007669"/>
    <property type="project" value="UniProtKB-SubCell"/>
</dbReference>